<evidence type="ECO:0000313" key="8">
    <source>
        <dbReference type="EMBL" id="CAE7215061.1"/>
    </source>
</evidence>
<name>A0A812JW25_9DINO</name>
<sequence length="686" mass="76599">MDSDSSSGGLGGDSSSESSSDEAVHPSSPSHHTPALPNVSQDRLVVSRSPSKNSAAEVNKIVEGLTSFRAALLTNQRLTLQMLDREMEKVKQLPNMVAEGKVERREKSKEVRVRLPGALGPETNDNFGEGRNLSKEVKQALTPAPFAHLQTLDQKRKRRMSWIPKTGSLPGTSSTDFETQLAQLPNVPQSEHPPELPFKMSTNSRRSSRDTEPESPESLVVAHLTKAEKAQAKREAEAFQEAGMLAQFNADLARSQVRKRAAEEFEVNKHNEKQKQDGILPKIARSSLLERATMTVIFLNAIWLSIDIEFNDADIIVEAAPGFIIAENLFCAYFTAELLIRYLVYTRTCYALQDPWFVFDLVLVSLMIFETWIMALVYLFSDGGGGNIVGGTSVLRVARVLRVLRTARMARLVRFMPELMILIKGMMVACRSVFFTLILLLLITYVFSVAFMQFSRGTLLADPEYEFAFFDSMGRTISSLILYCIFPDQEFFYTEVAKQSWEMAILVVVFIFLGSLTVMNMLLGVLVEAIKTVSEIEREQMDVDFAKKALWELISKGAADEDGDNRISEQEFVNVLSKPEAVTALTSLGVDVDAALDYGKLLFEDGEPLTFPDFMRGILTLRGSNQTTVKDIVDLRKFTAEEFSQLHDVLRELCLFLMDKGPPKDNADTKPSRSSSRTSGQARKEA</sequence>
<dbReference type="InterPro" id="IPR018247">
    <property type="entry name" value="EF_Hand_1_Ca_BS"/>
</dbReference>
<evidence type="ECO:0000256" key="4">
    <source>
        <dbReference type="ARBA" id="ARBA00023136"/>
    </source>
</evidence>
<accession>A0A812JW25</accession>
<dbReference type="PROSITE" id="PS00018">
    <property type="entry name" value="EF_HAND_1"/>
    <property type="match status" value="1"/>
</dbReference>
<dbReference type="PANTHER" id="PTHR10037">
    <property type="entry name" value="VOLTAGE-GATED CATION CHANNEL CALCIUM AND SODIUM"/>
    <property type="match status" value="1"/>
</dbReference>
<feature type="region of interest" description="Disordered" evidence="5">
    <location>
        <begin position="185"/>
        <end position="220"/>
    </location>
</feature>
<evidence type="ECO:0000256" key="1">
    <source>
        <dbReference type="ARBA" id="ARBA00004141"/>
    </source>
</evidence>
<comment type="subcellular location">
    <subcellularLocation>
        <location evidence="1">Membrane</location>
        <topology evidence="1">Multi-pass membrane protein</topology>
    </subcellularLocation>
</comment>
<dbReference type="Pfam" id="PF00520">
    <property type="entry name" value="Ion_trans"/>
    <property type="match status" value="1"/>
</dbReference>
<feature type="transmembrane region" description="Helical" evidence="6">
    <location>
        <begin position="386"/>
        <end position="404"/>
    </location>
</feature>
<keyword evidence="4 6" id="KW-0472">Membrane</keyword>
<evidence type="ECO:0000313" key="9">
    <source>
        <dbReference type="Proteomes" id="UP000604046"/>
    </source>
</evidence>
<dbReference type="AlphaFoldDB" id="A0A812JW25"/>
<feature type="region of interest" description="Disordered" evidence="5">
    <location>
        <begin position="661"/>
        <end position="686"/>
    </location>
</feature>
<dbReference type="GO" id="GO:0001518">
    <property type="term" value="C:voltage-gated sodium channel complex"/>
    <property type="evidence" value="ECO:0007669"/>
    <property type="project" value="TreeGrafter"/>
</dbReference>
<organism evidence="8 9">
    <name type="scientific">Symbiodinium natans</name>
    <dbReference type="NCBI Taxonomy" id="878477"/>
    <lineage>
        <taxon>Eukaryota</taxon>
        <taxon>Sar</taxon>
        <taxon>Alveolata</taxon>
        <taxon>Dinophyceae</taxon>
        <taxon>Suessiales</taxon>
        <taxon>Symbiodiniaceae</taxon>
        <taxon>Symbiodinium</taxon>
    </lineage>
</organism>
<evidence type="ECO:0000256" key="6">
    <source>
        <dbReference type="SAM" id="Phobius"/>
    </source>
</evidence>
<comment type="caution">
    <text evidence="8">The sequence shown here is derived from an EMBL/GenBank/DDBJ whole genome shotgun (WGS) entry which is preliminary data.</text>
</comment>
<dbReference type="InterPro" id="IPR043203">
    <property type="entry name" value="VGCC_Ca_Na"/>
</dbReference>
<evidence type="ECO:0000256" key="3">
    <source>
        <dbReference type="ARBA" id="ARBA00022989"/>
    </source>
</evidence>
<feature type="transmembrane region" description="Helical" evidence="6">
    <location>
        <begin position="506"/>
        <end position="527"/>
    </location>
</feature>
<protein>
    <submittedName>
        <fullName evidence="8">Cacna1h protein</fullName>
    </submittedName>
</protein>
<dbReference type="Gene3D" id="1.10.287.70">
    <property type="match status" value="1"/>
</dbReference>
<dbReference type="OrthoDB" id="440808at2759"/>
<dbReference type="SUPFAM" id="SSF81324">
    <property type="entry name" value="Voltage-gated potassium channels"/>
    <property type="match status" value="1"/>
</dbReference>
<keyword evidence="9" id="KW-1185">Reference proteome</keyword>
<feature type="transmembrane region" description="Helical" evidence="6">
    <location>
        <begin position="322"/>
        <end position="344"/>
    </location>
</feature>
<dbReference type="PANTHER" id="PTHR10037:SF62">
    <property type="entry name" value="SODIUM CHANNEL PROTEIN 60E"/>
    <property type="match status" value="1"/>
</dbReference>
<evidence type="ECO:0000259" key="7">
    <source>
        <dbReference type="Pfam" id="PF00520"/>
    </source>
</evidence>
<dbReference type="Proteomes" id="UP000604046">
    <property type="component" value="Unassembled WGS sequence"/>
</dbReference>
<feature type="region of interest" description="Disordered" evidence="5">
    <location>
        <begin position="1"/>
        <end position="55"/>
    </location>
</feature>
<dbReference type="GO" id="GO:0005248">
    <property type="term" value="F:voltage-gated sodium channel activity"/>
    <property type="evidence" value="ECO:0007669"/>
    <property type="project" value="TreeGrafter"/>
</dbReference>
<dbReference type="EMBL" id="CAJNDS010000524">
    <property type="protein sequence ID" value="CAE7215061.1"/>
    <property type="molecule type" value="Genomic_DNA"/>
</dbReference>
<feature type="transmembrane region" description="Helical" evidence="6">
    <location>
        <begin position="425"/>
        <end position="447"/>
    </location>
</feature>
<evidence type="ECO:0000256" key="5">
    <source>
        <dbReference type="SAM" id="MobiDB-lite"/>
    </source>
</evidence>
<feature type="domain" description="Ion transport" evidence="7">
    <location>
        <begin position="288"/>
        <end position="534"/>
    </location>
</feature>
<dbReference type="InterPro" id="IPR027359">
    <property type="entry name" value="Volt_channel_dom_sf"/>
</dbReference>
<feature type="compositionally biased region" description="Polar residues" evidence="5">
    <location>
        <begin position="672"/>
        <end position="686"/>
    </location>
</feature>
<proteinExistence type="predicted"/>
<dbReference type="Gene3D" id="1.20.120.350">
    <property type="entry name" value="Voltage-gated potassium channels. Chain C"/>
    <property type="match status" value="1"/>
</dbReference>
<feature type="transmembrane region" description="Helical" evidence="6">
    <location>
        <begin position="356"/>
        <end position="380"/>
    </location>
</feature>
<feature type="compositionally biased region" description="Basic and acidic residues" evidence="5">
    <location>
        <begin position="661"/>
        <end position="671"/>
    </location>
</feature>
<keyword evidence="3 6" id="KW-1133">Transmembrane helix</keyword>
<feature type="compositionally biased region" description="Low complexity" evidence="5">
    <location>
        <begin position="1"/>
        <end position="18"/>
    </location>
</feature>
<evidence type="ECO:0000256" key="2">
    <source>
        <dbReference type="ARBA" id="ARBA00022692"/>
    </source>
</evidence>
<keyword evidence="2 6" id="KW-0812">Transmembrane</keyword>
<gene>
    <name evidence="8" type="primary">Cacna1h</name>
    <name evidence="8" type="ORF">SNAT2548_LOCUS7511</name>
</gene>
<reference evidence="8" key="1">
    <citation type="submission" date="2021-02" db="EMBL/GenBank/DDBJ databases">
        <authorList>
            <person name="Dougan E. K."/>
            <person name="Rhodes N."/>
            <person name="Thang M."/>
            <person name="Chan C."/>
        </authorList>
    </citation>
    <scope>NUCLEOTIDE SEQUENCE</scope>
</reference>
<dbReference type="InterPro" id="IPR005821">
    <property type="entry name" value="Ion_trans_dom"/>
</dbReference>